<gene>
    <name evidence="1" type="ORF">LTRI10_LOCUS24305</name>
</gene>
<organism evidence="1 2">
    <name type="scientific">Linum trigynum</name>
    <dbReference type="NCBI Taxonomy" id="586398"/>
    <lineage>
        <taxon>Eukaryota</taxon>
        <taxon>Viridiplantae</taxon>
        <taxon>Streptophyta</taxon>
        <taxon>Embryophyta</taxon>
        <taxon>Tracheophyta</taxon>
        <taxon>Spermatophyta</taxon>
        <taxon>Magnoliopsida</taxon>
        <taxon>eudicotyledons</taxon>
        <taxon>Gunneridae</taxon>
        <taxon>Pentapetalae</taxon>
        <taxon>rosids</taxon>
        <taxon>fabids</taxon>
        <taxon>Malpighiales</taxon>
        <taxon>Linaceae</taxon>
        <taxon>Linum</taxon>
    </lineage>
</organism>
<keyword evidence="2" id="KW-1185">Reference proteome</keyword>
<proteinExistence type="predicted"/>
<protein>
    <submittedName>
        <fullName evidence="1">Uncharacterized protein</fullName>
    </submittedName>
</protein>
<evidence type="ECO:0000313" key="1">
    <source>
        <dbReference type="EMBL" id="CAL1383011.1"/>
    </source>
</evidence>
<sequence length="68" mass="8062">MSRSHRDGKRDESRTCFDEGEQARMEWDLSWRPREAVRREALLESEAARCPRAQQVKMARVSCCRHGR</sequence>
<reference evidence="1 2" key="1">
    <citation type="submission" date="2024-04" db="EMBL/GenBank/DDBJ databases">
        <authorList>
            <person name="Fracassetti M."/>
        </authorList>
    </citation>
    <scope>NUCLEOTIDE SEQUENCE [LARGE SCALE GENOMIC DNA]</scope>
</reference>
<dbReference type="Proteomes" id="UP001497516">
    <property type="component" value="Chromosome 4"/>
</dbReference>
<accession>A0AAV2EAP9</accession>
<name>A0AAV2EAP9_9ROSI</name>
<dbReference type="AlphaFoldDB" id="A0AAV2EAP9"/>
<evidence type="ECO:0000313" key="2">
    <source>
        <dbReference type="Proteomes" id="UP001497516"/>
    </source>
</evidence>
<dbReference type="EMBL" id="OZ034817">
    <property type="protein sequence ID" value="CAL1383011.1"/>
    <property type="molecule type" value="Genomic_DNA"/>
</dbReference>